<proteinExistence type="predicted"/>
<gene>
    <name evidence="1" type="ORF">A1O3_09883</name>
</gene>
<accession>W9Y5B7</accession>
<evidence type="ECO:0008006" key="3">
    <source>
        <dbReference type="Google" id="ProtNLM"/>
    </source>
</evidence>
<dbReference type="OrthoDB" id="6133115at2759"/>
<evidence type="ECO:0000313" key="2">
    <source>
        <dbReference type="Proteomes" id="UP000019478"/>
    </source>
</evidence>
<dbReference type="Proteomes" id="UP000019478">
    <property type="component" value="Unassembled WGS sequence"/>
</dbReference>
<evidence type="ECO:0000313" key="1">
    <source>
        <dbReference type="EMBL" id="EXJ77654.1"/>
    </source>
</evidence>
<dbReference type="AlphaFoldDB" id="W9Y5B7"/>
<reference evidence="1 2" key="1">
    <citation type="submission" date="2013-03" db="EMBL/GenBank/DDBJ databases">
        <title>The Genome Sequence of Capronia epimyces CBS 606.96.</title>
        <authorList>
            <consortium name="The Broad Institute Genomics Platform"/>
            <person name="Cuomo C."/>
            <person name="de Hoog S."/>
            <person name="Gorbushina A."/>
            <person name="Walker B."/>
            <person name="Young S.K."/>
            <person name="Zeng Q."/>
            <person name="Gargeya S."/>
            <person name="Fitzgerald M."/>
            <person name="Haas B."/>
            <person name="Abouelleil A."/>
            <person name="Allen A.W."/>
            <person name="Alvarado L."/>
            <person name="Arachchi H.M."/>
            <person name="Berlin A.M."/>
            <person name="Chapman S.B."/>
            <person name="Gainer-Dewar J."/>
            <person name="Goldberg J."/>
            <person name="Griggs A."/>
            <person name="Gujja S."/>
            <person name="Hansen M."/>
            <person name="Howarth C."/>
            <person name="Imamovic A."/>
            <person name="Ireland A."/>
            <person name="Larimer J."/>
            <person name="McCowan C."/>
            <person name="Murphy C."/>
            <person name="Pearson M."/>
            <person name="Poon T.W."/>
            <person name="Priest M."/>
            <person name="Roberts A."/>
            <person name="Saif S."/>
            <person name="Shea T."/>
            <person name="Sisk P."/>
            <person name="Sykes S."/>
            <person name="Wortman J."/>
            <person name="Nusbaum C."/>
            <person name="Birren B."/>
        </authorList>
    </citation>
    <scope>NUCLEOTIDE SEQUENCE [LARGE SCALE GENOMIC DNA]</scope>
    <source>
        <strain evidence="1 2">CBS 606.96</strain>
    </source>
</reference>
<name>W9Y5B7_9EURO</name>
<comment type="caution">
    <text evidence="1">The sequence shown here is derived from an EMBL/GenBank/DDBJ whole genome shotgun (WGS) entry which is preliminary data.</text>
</comment>
<dbReference type="RefSeq" id="XP_007738164.1">
    <property type="nucleotide sequence ID" value="XM_007739974.1"/>
</dbReference>
<dbReference type="GeneID" id="19173964"/>
<dbReference type="HOGENOM" id="CLU_2454502_0_0_1"/>
<sequence>MDTISSKVGECLALYRRLLALPAESNRPGTPSKASRLIATREQFILWYSNIGAHQKGRGSLDYRLREASHLRDLVIEILDRLSRILAEG</sequence>
<organism evidence="1 2">
    <name type="scientific">Capronia epimyces CBS 606.96</name>
    <dbReference type="NCBI Taxonomy" id="1182542"/>
    <lineage>
        <taxon>Eukaryota</taxon>
        <taxon>Fungi</taxon>
        <taxon>Dikarya</taxon>
        <taxon>Ascomycota</taxon>
        <taxon>Pezizomycotina</taxon>
        <taxon>Eurotiomycetes</taxon>
        <taxon>Chaetothyriomycetidae</taxon>
        <taxon>Chaetothyriales</taxon>
        <taxon>Herpotrichiellaceae</taxon>
        <taxon>Capronia</taxon>
    </lineage>
</organism>
<protein>
    <recommendedName>
        <fullName evidence="3">Prion-inhibition and propagation HeLo domain-containing protein</fullName>
    </recommendedName>
</protein>
<dbReference type="EMBL" id="AMGY01000010">
    <property type="protein sequence ID" value="EXJ77654.1"/>
    <property type="molecule type" value="Genomic_DNA"/>
</dbReference>
<keyword evidence="2" id="KW-1185">Reference proteome</keyword>